<sequence>KILLQFQTSGVVSDGKVNILGALKRSKVNIFQQFSKKSRKTKKKSDGKTGIFTQNQITTKSIFLYGYSSKTNHCKYLKFSPNIYISTIENFDFSDNSFFEFIFLRNMLKNSTLNFSKNIPSNSYRENSKHHNKKNVIRSLNIDNNSSKS</sequence>
<keyword evidence="2" id="KW-1185">Reference proteome</keyword>
<feature type="non-terminal residue" evidence="1">
    <location>
        <position position="1"/>
    </location>
</feature>
<feature type="non-terminal residue" evidence="1">
    <location>
        <position position="149"/>
    </location>
</feature>
<reference evidence="1 2" key="1">
    <citation type="submission" date="2019-08" db="EMBL/GenBank/DDBJ databases">
        <title>Whole genome of Aphis craccivora.</title>
        <authorList>
            <person name="Voronova N.V."/>
            <person name="Shulinski R.S."/>
            <person name="Bandarenka Y.V."/>
            <person name="Zhorov D.G."/>
            <person name="Warner D."/>
        </authorList>
    </citation>
    <scope>NUCLEOTIDE SEQUENCE [LARGE SCALE GENOMIC DNA]</scope>
    <source>
        <strain evidence="1">180601</strain>
        <tissue evidence="1">Whole Body</tissue>
    </source>
</reference>
<dbReference type="EMBL" id="VUJU01003263">
    <property type="protein sequence ID" value="KAF0758567.1"/>
    <property type="molecule type" value="Genomic_DNA"/>
</dbReference>
<comment type="caution">
    <text evidence="1">The sequence shown here is derived from an EMBL/GenBank/DDBJ whole genome shotgun (WGS) entry which is preliminary data.</text>
</comment>
<organism evidence="1 2">
    <name type="scientific">Aphis craccivora</name>
    <name type="common">Cowpea aphid</name>
    <dbReference type="NCBI Taxonomy" id="307492"/>
    <lineage>
        <taxon>Eukaryota</taxon>
        <taxon>Metazoa</taxon>
        <taxon>Ecdysozoa</taxon>
        <taxon>Arthropoda</taxon>
        <taxon>Hexapoda</taxon>
        <taxon>Insecta</taxon>
        <taxon>Pterygota</taxon>
        <taxon>Neoptera</taxon>
        <taxon>Paraneoptera</taxon>
        <taxon>Hemiptera</taxon>
        <taxon>Sternorrhyncha</taxon>
        <taxon>Aphidomorpha</taxon>
        <taxon>Aphidoidea</taxon>
        <taxon>Aphididae</taxon>
        <taxon>Aphidini</taxon>
        <taxon>Aphis</taxon>
        <taxon>Aphis</taxon>
    </lineage>
</organism>
<protein>
    <submittedName>
        <fullName evidence="1">Uncharacterized protein</fullName>
    </submittedName>
</protein>
<evidence type="ECO:0000313" key="2">
    <source>
        <dbReference type="Proteomes" id="UP000478052"/>
    </source>
</evidence>
<proteinExistence type="predicted"/>
<accession>A0A6G0YMS7</accession>
<name>A0A6G0YMS7_APHCR</name>
<evidence type="ECO:0000313" key="1">
    <source>
        <dbReference type="EMBL" id="KAF0758567.1"/>
    </source>
</evidence>
<dbReference type="AlphaFoldDB" id="A0A6G0YMS7"/>
<dbReference type="Proteomes" id="UP000478052">
    <property type="component" value="Unassembled WGS sequence"/>
</dbReference>
<gene>
    <name evidence="1" type="ORF">FWK35_00013977</name>
</gene>